<dbReference type="RefSeq" id="WP_310235358.1">
    <property type="nucleotide sequence ID" value="NZ_JAVDUP010000010.1"/>
</dbReference>
<dbReference type="Proteomes" id="UP001250791">
    <property type="component" value="Unassembled WGS sequence"/>
</dbReference>
<evidence type="ECO:0000256" key="1">
    <source>
        <dbReference type="SAM" id="Phobius"/>
    </source>
</evidence>
<dbReference type="InterPro" id="IPR025588">
    <property type="entry name" value="YcxB-like_C"/>
</dbReference>
<dbReference type="EMBL" id="JAVDUP010000010">
    <property type="protein sequence ID" value="MDR6903819.1"/>
    <property type="molecule type" value="Genomic_DNA"/>
</dbReference>
<evidence type="ECO:0000313" key="3">
    <source>
        <dbReference type="EMBL" id="MDR6903819.1"/>
    </source>
</evidence>
<proteinExistence type="predicted"/>
<comment type="caution">
    <text evidence="3">The sequence shown here is derived from an EMBL/GenBank/DDBJ whole genome shotgun (WGS) entry which is preliminary data.</text>
</comment>
<name>A0ABU1SXY5_9HYPH</name>
<keyword evidence="1" id="KW-0472">Membrane</keyword>
<sequence length="170" mass="19620">MTDDFLKATVLHYRAAYTETMLRKAVRLFVWRGVVCRRGWLGLLAMAALGVSLANGWKEDPSWVSAIEIAAISLTPLLYLFVWRAHLVKTVGKFRSMTRPAADFVLRDADVTITSEFGSTTLRWSRFVDMWETPEFFMLFLERDQFMTLPAATMPEDIRTFLRSRLAMIK</sequence>
<keyword evidence="1" id="KW-1133">Transmembrane helix</keyword>
<feature type="domain" description="YcxB-like C-terminal" evidence="2">
    <location>
        <begin position="110"/>
        <end position="161"/>
    </location>
</feature>
<protein>
    <recommendedName>
        <fullName evidence="2">YcxB-like C-terminal domain-containing protein</fullName>
    </recommendedName>
</protein>
<reference evidence="3 4" key="1">
    <citation type="submission" date="2023-07" db="EMBL/GenBank/DDBJ databases">
        <title>Sorghum-associated microbial communities from plants grown in Nebraska, USA.</title>
        <authorList>
            <person name="Schachtman D."/>
        </authorList>
    </citation>
    <scope>NUCLEOTIDE SEQUENCE [LARGE SCALE GENOMIC DNA]</scope>
    <source>
        <strain evidence="3 4">3199</strain>
    </source>
</reference>
<evidence type="ECO:0000259" key="2">
    <source>
        <dbReference type="Pfam" id="PF14317"/>
    </source>
</evidence>
<gene>
    <name evidence="3" type="ORF">J2W52_005452</name>
</gene>
<feature type="transmembrane region" description="Helical" evidence="1">
    <location>
        <begin position="39"/>
        <end position="57"/>
    </location>
</feature>
<accession>A0ABU1SXY5</accession>
<evidence type="ECO:0000313" key="4">
    <source>
        <dbReference type="Proteomes" id="UP001250791"/>
    </source>
</evidence>
<dbReference type="Pfam" id="PF14317">
    <property type="entry name" value="YcxB"/>
    <property type="match status" value="1"/>
</dbReference>
<keyword evidence="4" id="KW-1185">Reference proteome</keyword>
<organism evidence="3 4">
    <name type="scientific">Rhizobium miluonense</name>
    <dbReference type="NCBI Taxonomy" id="411945"/>
    <lineage>
        <taxon>Bacteria</taxon>
        <taxon>Pseudomonadati</taxon>
        <taxon>Pseudomonadota</taxon>
        <taxon>Alphaproteobacteria</taxon>
        <taxon>Hyphomicrobiales</taxon>
        <taxon>Rhizobiaceae</taxon>
        <taxon>Rhizobium/Agrobacterium group</taxon>
        <taxon>Rhizobium</taxon>
    </lineage>
</organism>
<feature type="transmembrane region" description="Helical" evidence="1">
    <location>
        <begin position="63"/>
        <end position="83"/>
    </location>
</feature>
<keyword evidence="1" id="KW-0812">Transmembrane</keyword>